<evidence type="ECO:0000313" key="1">
    <source>
        <dbReference type="EMBL" id="DAD99841.1"/>
    </source>
</evidence>
<proteinExistence type="predicted"/>
<protein>
    <submittedName>
        <fullName evidence="1">Uncharacterized protein</fullName>
    </submittedName>
</protein>
<accession>A0A8S5NYM7</accession>
<organism evidence="1">
    <name type="scientific">Myoviridae sp. ct7Q419</name>
    <dbReference type="NCBI Taxonomy" id="2825038"/>
    <lineage>
        <taxon>Viruses</taxon>
        <taxon>Duplodnaviria</taxon>
        <taxon>Heunggongvirae</taxon>
        <taxon>Uroviricota</taxon>
        <taxon>Caudoviricetes</taxon>
    </lineage>
</organism>
<dbReference type="EMBL" id="BK015294">
    <property type="protein sequence ID" value="DAD99841.1"/>
    <property type="molecule type" value="Genomic_DNA"/>
</dbReference>
<reference evidence="1" key="1">
    <citation type="journal article" date="2021" name="Proc. Natl. Acad. Sci. U.S.A.">
        <title>A Catalog of Tens of Thousands of Viruses from Human Metagenomes Reveals Hidden Associations with Chronic Diseases.</title>
        <authorList>
            <person name="Tisza M.J."/>
            <person name="Buck C.B."/>
        </authorList>
    </citation>
    <scope>NUCLEOTIDE SEQUENCE</scope>
    <source>
        <strain evidence="1">Ct7Q419</strain>
    </source>
</reference>
<sequence>MLEFYGRKFTCDECPICEGIEHRVRVAREGGYEPQLEYCGCDKVQTEFFISGYCSDAFEADKPQGKLCEPRKTGRAYRRKMRKQKKEKLMRIMTYGYKSGIGYTDWGWKDGVYQPVGSYIQYPKNSNRQTFWKAYSNRKIRRYKGDVRKGNSYRRHFDYAWEVD</sequence>
<name>A0A8S5NYM7_9CAUD</name>